<evidence type="ECO:0000313" key="2">
    <source>
        <dbReference type="Proteomes" id="UP000323257"/>
    </source>
</evidence>
<dbReference type="AlphaFoldDB" id="A0A5S5C6K3"/>
<name>A0A5S5C6K3_9BACL</name>
<dbReference type="OrthoDB" id="2469332at2"/>
<reference evidence="1 2" key="1">
    <citation type="submission" date="2019-07" db="EMBL/GenBank/DDBJ databases">
        <title>Genomic Encyclopedia of Type Strains, Phase III (KMG-III): the genomes of soil and plant-associated and newly described type strains.</title>
        <authorList>
            <person name="Whitman W."/>
        </authorList>
    </citation>
    <scope>NUCLEOTIDE SEQUENCE [LARGE SCALE GENOMIC DNA]</scope>
    <source>
        <strain evidence="1 2">BL24</strain>
    </source>
</reference>
<dbReference type="Proteomes" id="UP000323257">
    <property type="component" value="Unassembled WGS sequence"/>
</dbReference>
<evidence type="ECO:0000313" key="1">
    <source>
        <dbReference type="EMBL" id="TYP74026.1"/>
    </source>
</evidence>
<dbReference type="SUPFAM" id="SSF47413">
    <property type="entry name" value="lambda repressor-like DNA-binding domains"/>
    <property type="match status" value="1"/>
</dbReference>
<accession>A0A5S5C6K3</accession>
<dbReference type="RefSeq" id="WP_148930439.1">
    <property type="nucleotide sequence ID" value="NZ_VNHS01000006.1"/>
</dbReference>
<dbReference type="InterPro" id="IPR010982">
    <property type="entry name" value="Lambda_DNA-bd_dom_sf"/>
</dbReference>
<protein>
    <recommendedName>
        <fullName evidence="3">Rha family transcriptional regulator</fullName>
    </recommendedName>
</protein>
<keyword evidence="2" id="KW-1185">Reference proteome</keyword>
<dbReference type="GO" id="GO:0003677">
    <property type="term" value="F:DNA binding"/>
    <property type="evidence" value="ECO:0007669"/>
    <property type="project" value="InterPro"/>
</dbReference>
<organism evidence="1 2">
    <name type="scientific">Paenibacillus methanolicus</name>
    <dbReference type="NCBI Taxonomy" id="582686"/>
    <lineage>
        <taxon>Bacteria</taxon>
        <taxon>Bacillati</taxon>
        <taxon>Bacillota</taxon>
        <taxon>Bacilli</taxon>
        <taxon>Bacillales</taxon>
        <taxon>Paenibacillaceae</taxon>
        <taxon>Paenibacillus</taxon>
    </lineage>
</organism>
<comment type="caution">
    <text evidence="1">The sequence shown here is derived from an EMBL/GenBank/DDBJ whole genome shotgun (WGS) entry which is preliminary data.</text>
</comment>
<sequence>MKRTRPITPFGWAIKRRLAELELDQKEFCRRYDIPAYRLSNLISGTRKAEQYRKLVMEVLDIADQ</sequence>
<gene>
    <name evidence="1" type="ORF">BCM02_106307</name>
</gene>
<dbReference type="EMBL" id="VNHS01000006">
    <property type="protein sequence ID" value="TYP74026.1"/>
    <property type="molecule type" value="Genomic_DNA"/>
</dbReference>
<proteinExistence type="predicted"/>
<evidence type="ECO:0008006" key="3">
    <source>
        <dbReference type="Google" id="ProtNLM"/>
    </source>
</evidence>